<feature type="compositionally biased region" description="Polar residues" evidence="7">
    <location>
        <begin position="370"/>
        <end position="389"/>
    </location>
</feature>
<dbReference type="FunFam" id="1.10.510.10:FF:001190">
    <property type="entry name" value="Uncharacterized protein"/>
    <property type="match status" value="1"/>
</dbReference>
<dbReference type="GO" id="GO:0007165">
    <property type="term" value="P:signal transduction"/>
    <property type="evidence" value="ECO:0000318"/>
    <property type="project" value="GO_Central"/>
</dbReference>
<dbReference type="InterPro" id="IPR050235">
    <property type="entry name" value="CK1_Ser-Thr_kinase"/>
</dbReference>
<dbReference type="EMBL" id="CT868040">
    <property type="protein sequence ID" value="CAK65688.1"/>
    <property type="molecule type" value="Genomic_DNA"/>
</dbReference>
<keyword evidence="6" id="KW-0723">Serine/threonine-protein kinase</keyword>
<name>A0C4H1_PARTE</name>
<dbReference type="InterPro" id="IPR000719">
    <property type="entry name" value="Prot_kinase_dom"/>
</dbReference>
<dbReference type="STRING" id="5888.A0C4H1"/>
<comment type="similarity">
    <text evidence="6">Belongs to the protein kinase superfamily.</text>
</comment>
<gene>
    <name evidence="9" type="ORF">GSPATT00035168001</name>
</gene>
<dbReference type="InterPro" id="IPR011009">
    <property type="entry name" value="Kinase-like_dom_sf"/>
</dbReference>
<evidence type="ECO:0000256" key="1">
    <source>
        <dbReference type="ARBA" id="ARBA00012513"/>
    </source>
</evidence>
<feature type="compositionally biased region" description="Low complexity" evidence="7">
    <location>
        <begin position="346"/>
        <end position="362"/>
    </location>
</feature>
<dbReference type="AlphaFoldDB" id="A0C4H1"/>
<accession>A0C4H1</accession>
<dbReference type="Proteomes" id="UP000000600">
    <property type="component" value="Unassembled WGS sequence"/>
</dbReference>
<dbReference type="PROSITE" id="PS00107">
    <property type="entry name" value="PROTEIN_KINASE_ATP"/>
    <property type="match status" value="1"/>
</dbReference>
<dbReference type="PANTHER" id="PTHR11909">
    <property type="entry name" value="CASEIN KINASE-RELATED"/>
    <property type="match status" value="1"/>
</dbReference>
<evidence type="ECO:0000256" key="7">
    <source>
        <dbReference type="SAM" id="MobiDB-lite"/>
    </source>
</evidence>
<dbReference type="EC" id="2.7.11.1" evidence="1"/>
<evidence type="ECO:0000256" key="5">
    <source>
        <dbReference type="PROSITE-ProRule" id="PRU10141"/>
    </source>
</evidence>
<dbReference type="CDD" id="cd14016">
    <property type="entry name" value="STKc_CK1"/>
    <property type="match status" value="1"/>
</dbReference>
<dbReference type="eggNOG" id="KOG1164">
    <property type="taxonomic scope" value="Eukaryota"/>
</dbReference>
<dbReference type="InParanoid" id="A0C4H1"/>
<feature type="region of interest" description="Disordered" evidence="7">
    <location>
        <begin position="335"/>
        <end position="428"/>
    </location>
</feature>
<dbReference type="InterPro" id="IPR017441">
    <property type="entry name" value="Protein_kinase_ATP_BS"/>
</dbReference>
<dbReference type="SUPFAM" id="SSF56112">
    <property type="entry name" value="Protein kinase-like (PK-like)"/>
    <property type="match status" value="1"/>
</dbReference>
<evidence type="ECO:0000313" key="10">
    <source>
        <dbReference type="Proteomes" id="UP000000600"/>
    </source>
</evidence>
<feature type="binding site" evidence="5">
    <location>
        <position position="58"/>
    </location>
    <ligand>
        <name>ATP</name>
        <dbReference type="ChEBI" id="CHEBI:30616"/>
    </ligand>
</feature>
<dbReference type="KEGG" id="ptm:GSPATT00035168001"/>
<keyword evidence="2 5" id="KW-0547">Nucleotide-binding</keyword>
<dbReference type="PROSITE" id="PS00108">
    <property type="entry name" value="PROTEIN_KINASE_ST"/>
    <property type="match status" value="1"/>
</dbReference>
<evidence type="ECO:0000256" key="4">
    <source>
        <dbReference type="ARBA" id="ARBA00023860"/>
    </source>
</evidence>
<keyword evidence="6" id="KW-0418">Kinase</keyword>
<evidence type="ECO:0000259" key="8">
    <source>
        <dbReference type="PROSITE" id="PS50011"/>
    </source>
</evidence>
<protein>
    <recommendedName>
        <fullName evidence="4">Casein kinase I</fullName>
        <ecNumber evidence="1">2.7.11.1</ecNumber>
    </recommendedName>
</protein>
<sequence>MSLLESINQKWIIPLGNRNLSNTYLQQQNYKLIQRLGMGAFGEIYLAQNKQKEEYAIKLERTNCQYPQILYEAKVYAFLHQDSQQLDKGIPKIFGAATEGDYNYLVMELLGKSIEDLFAQCHRKLSIKTVCMLAEQMVSRLELMHSRSFIHRDVKPDNFLMGIGKKQAKLYVVDMGLAKRYLTKDGHIPFKENKPLTGTARYASINTHLGYEQSRRDDLEGLAYVLVYLAKGTLPWMNLVCNNKNDKYVLIKEKKIKTTTEQLCSGLPEEMALYLNYVKKLKFEEKPDYNYLRNLFKQTLQKQNLQLDYIYDWTKPEKRRQENDQMDDIRKVKEEIANKEVDPKLKQIPPQQPAKAQSIIAPKPQPQPINSPKENQKVQQKQIRPQSAQKPIVPKRPQLQTQQGKKPPVEPRVAAPRIVINKEPYTKY</sequence>
<dbReference type="GO" id="GO:0006897">
    <property type="term" value="P:endocytosis"/>
    <property type="evidence" value="ECO:0000318"/>
    <property type="project" value="GO_Central"/>
</dbReference>
<dbReference type="HOGENOM" id="CLU_019279_2_7_1"/>
<evidence type="ECO:0000256" key="6">
    <source>
        <dbReference type="RuleBase" id="RU000304"/>
    </source>
</evidence>
<keyword evidence="3 5" id="KW-0067">ATP-binding</keyword>
<dbReference type="InterPro" id="IPR008271">
    <property type="entry name" value="Ser/Thr_kinase_AS"/>
</dbReference>
<evidence type="ECO:0000256" key="2">
    <source>
        <dbReference type="ARBA" id="ARBA00022741"/>
    </source>
</evidence>
<keyword evidence="6" id="KW-0808">Transferase</keyword>
<dbReference type="GeneID" id="5018870"/>
<reference evidence="9 10" key="1">
    <citation type="journal article" date="2006" name="Nature">
        <title>Global trends of whole-genome duplications revealed by the ciliate Paramecium tetraurelia.</title>
        <authorList>
            <consortium name="Genoscope"/>
            <person name="Aury J.-M."/>
            <person name="Jaillon O."/>
            <person name="Duret L."/>
            <person name="Noel B."/>
            <person name="Jubin C."/>
            <person name="Porcel B.M."/>
            <person name="Segurens B."/>
            <person name="Daubin V."/>
            <person name="Anthouard V."/>
            <person name="Aiach N."/>
            <person name="Arnaiz O."/>
            <person name="Billaut A."/>
            <person name="Beisson J."/>
            <person name="Blanc I."/>
            <person name="Bouhouche K."/>
            <person name="Camara F."/>
            <person name="Duharcourt S."/>
            <person name="Guigo R."/>
            <person name="Gogendeau D."/>
            <person name="Katinka M."/>
            <person name="Keller A.-M."/>
            <person name="Kissmehl R."/>
            <person name="Klotz C."/>
            <person name="Koll F."/>
            <person name="Le Moue A."/>
            <person name="Lepere C."/>
            <person name="Malinsky S."/>
            <person name="Nowacki M."/>
            <person name="Nowak J.K."/>
            <person name="Plattner H."/>
            <person name="Poulain J."/>
            <person name="Ruiz F."/>
            <person name="Serrano V."/>
            <person name="Zagulski M."/>
            <person name="Dessen P."/>
            <person name="Betermier M."/>
            <person name="Weissenbach J."/>
            <person name="Scarpelli C."/>
            <person name="Schachter V."/>
            <person name="Sperling L."/>
            <person name="Meyer E."/>
            <person name="Cohen J."/>
            <person name="Wincker P."/>
        </authorList>
    </citation>
    <scope>NUCLEOTIDE SEQUENCE [LARGE SCALE GENOMIC DNA]</scope>
    <source>
        <strain evidence="9 10">Stock d4-2</strain>
    </source>
</reference>
<dbReference type="RefSeq" id="XP_001433085.1">
    <property type="nucleotide sequence ID" value="XM_001433048.1"/>
</dbReference>
<dbReference type="SMART" id="SM00220">
    <property type="entry name" value="S_TKc"/>
    <property type="match status" value="1"/>
</dbReference>
<feature type="compositionally biased region" description="Basic and acidic residues" evidence="7">
    <location>
        <begin position="335"/>
        <end position="345"/>
    </location>
</feature>
<keyword evidence="10" id="KW-1185">Reference proteome</keyword>
<evidence type="ECO:0000313" key="9">
    <source>
        <dbReference type="EMBL" id="CAK65688.1"/>
    </source>
</evidence>
<dbReference type="GO" id="GO:0005737">
    <property type="term" value="C:cytoplasm"/>
    <property type="evidence" value="ECO:0000318"/>
    <property type="project" value="GO_Central"/>
</dbReference>
<feature type="domain" description="Protein kinase" evidence="8">
    <location>
        <begin position="30"/>
        <end position="300"/>
    </location>
</feature>
<dbReference type="GO" id="GO:0004674">
    <property type="term" value="F:protein serine/threonine kinase activity"/>
    <property type="evidence" value="ECO:0000318"/>
    <property type="project" value="GO_Central"/>
</dbReference>
<dbReference type="OMA" id="LPWMNLV"/>
<dbReference type="GO" id="GO:0005524">
    <property type="term" value="F:ATP binding"/>
    <property type="evidence" value="ECO:0007669"/>
    <property type="project" value="UniProtKB-UniRule"/>
</dbReference>
<proteinExistence type="inferred from homology"/>
<dbReference type="PROSITE" id="PS50011">
    <property type="entry name" value="PROTEIN_KINASE_DOM"/>
    <property type="match status" value="1"/>
</dbReference>
<evidence type="ECO:0000256" key="3">
    <source>
        <dbReference type="ARBA" id="ARBA00022840"/>
    </source>
</evidence>
<organism evidence="9 10">
    <name type="scientific">Paramecium tetraurelia</name>
    <dbReference type="NCBI Taxonomy" id="5888"/>
    <lineage>
        <taxon>Eukaryota</taxon>
        <taxon>Sar</taxon>
        <taxon>Alveolata</taxon>
        <taxon>Ciliophora</taxon>
        <taxon>Intramacronucleata</taxon>
        <taxon>Oligohymenophorea</taxon>
        <taxon>Peniculida</taxon>
        <taxon>Parameciidae</taxon>
        <taxon>Paramecium</taxon>
    </lineage>
</organism>
<dbReference type="Pfam" id="PF00069">
    <property type="entry name" value="Pkinase"/>
    <property type="match status" value="1"/>
</dbReference>
<dbReference type="OrthoDB" id="296293at2759"/>
<dbReference type="Gene3D" id="1.10.510.10">
    <property type="entry name" value="Transferase(Phosphotransferase) domain 1"/>
    <property type="match status" value="1"/>
</dbReference>
<dbReference type="GO" id="GO:0005634">
    <property type="term" value="C:nucleus"/>
    <property type="evidence" value="ECO:0000318"/>
    <property type="project" value="GO_Central"/>
</dbReference>